<proteinExistence type="predicted"/>
<accession>A0ABT1UGC0</accession>
<dbReference type="RefSeq" id="WP_256609822.1">
    <property type="nucleotide sequence ID" value="NZ_JANIBM010000004.1"/>
</dbReference>
<dbReference type="EMBL" id="JANIBM010000004">
    <property type="protein sequence ID" value="MCQ8180456.1"/>
    <property type="molecule type" value="Genomic_DNA"/>
</dbReference>
<evidence type="ECO:0008006" key="3">
    <source>
        <dbReference type="Google" id="ProtNLM"/>
    </source>
</evidence>
<protein>
    <recommendedName>
        <fullName evidence="3">GCN5 family acetyltransferase</fullName>
    </recommendedName>
</protein>
<evidence type="ECO:0000313" key="2">
    <source>
        <dbReference type="Proteomes" id="UP001524569"/>
    </source>
</evidence>
<comment type="caution">
    <text evidence="1">The sequence shown here is derived from an EMBL/GenBank/DDBJ whole genome shotgun (WGS) entry which is preliminary data.</text>
</comment>
<name>A0ABT1UGC0_9GAMM</name>
<keyword evidence="2" id="KW-1185">Reference proteome</keyword>
<sequence>MSRYPTAIDPAMVGEYPAYAKSGAGYFFDEVLEYRVWCHPQRGAADEFDGEDYYYAFEIYEEALEFAEQTAGAEAPLVLIRQWEWINEASPGEFIHERGERVAEWLPEWLVRGARQPGQIEAFIARGGCG</sequence>
<dbReference type="Proteomes" id="UP001524569">
    <property type="component" value="Unassembled WGS sequence"/>
</dbReference>
<evidence type="ECO:0000313" key="1">
    <source>
        <dbReference type="EMBL" id="MCQ8180456.1"/>
    </source>
</evidence>
<organism evidence="1 2">
    <name type="scientific">Methylomonas aurea</name>
    <dbReference type="NCBI Taxonomy" id="2952224"/>
    <lineage>
        <taxon>Bacteria</taxon>
        <taxon>Pseudomonadati</taxon>
        <taxon>Pseudomonadota</taxon>
        <taxon>Gammaproteobacteria</taxon>
        <taxon>Methylococcales</taxon>
        <taxon>Methylococcaceae</taxon>
        <taxon>Methylomonas</taxon>
    </lineage>
</organism>
<gene>
    <name evidence="1" type="ORF">NP603_05005</name>
</gene>
<reference evidence="1 2" key="1">
    <citation type="submission" date="2022-07" db="EMBL/GenBank/DDBJ databases">
        <title>Methylomonas rivi sp. nov., Methylomonas rosea sp. nov., Methylomonas aureus sp. nov. and Methylomonas subterranea sp. nov., four novel methanotrophs isolated from a freshwater creek and the deep terrestrial subsurface.</title>
        <authorList>
            <person name="Abin C."/>
            <person name="Sankaranarayanan K."/>
            <person name="Garner C."/>
            <person name="Sindelar R."/>
            <person name="Kotary K."/>
            <person name="Garner R."/>
            <person name="Barclay S."/>
            <person name="Lawson P."/>
            <person name="Krumholz L."/>
        </authorList>
    </citation>
    <scope>NUCLEOTIDE SEQUENCE [LARGE SCALE GENOMIC DNA]</scope>
    <source>
        <strain evidence="1 2">SURF-1</strain>
    </source>
</reference>